<evidence type="ECO:0000313" key="3">
    <source>
        <dbReference type="Proteomes" id="UP000868497"/>
    </source>
</evidence>
<protein>
    <submittedName>
        <fullName evidence="2">Uncharacterized protein</fullName>
    </submittedName>
</protein>
<gene>
    <name evidence="2" type="ORF">F6W21_03930</name>
</gene>
<proteinExistence type="predicted"/>
<evidence type="ECO:0000256" key="1">
    <source>
        <dbReference type="SAM" id="SignalP"/>
    </source>
</evidence>
<dbReference type="AlphaFoldDB" id="A0AAD3UH96"/>
<name>A0AAD3UH96_KLEOX</name>
<comment type="caution">
    <text evidence="2">The sequence shown here is derived from an EMBL/GenBank/DDBJ whole genome shotgun (WGS) entry which is preliminary data.</text>
</comment>
<keyword evidence="1" id="KW-0732">Signal</keyword>
<sequence length="140" mass="15683">MFNEGRWAKLFCFIGLSFLPCVAKASLLSLATQDQQIQAACSRVDEPAQARLCHALLVSQQAEQRQRYLHFLLQQNIFSIQTYDFLWGEYQRTTACSEISRFFLSRALDAALPAPPTPVFPPSSGLSEPPAVFALQESLN</sequence>
<evidence type="ECO:0000313" key="2">
    <source>
        <dbReference type="EMBL" id="HAU4355475.1"/>
    </source>
</evidence>
<reference evidence="2" key="1">
    <citation type="journal article" date="2018" name="Genome Biol.">
        <title>SKESA: strategic k-mer extension for scrupulous assemblies.</title>
        <authorList>
            <person name="Souvorov A."/>
            <person name="Agarwala R."/>
            <person name="Lipman D.J."/>
        </authorList>
    </citation>
    <scope>NUCLEOTIDE SEQUENCE</scope>
    <source>
        <strain evidence="2">AUSMDU00005748</strain>
    </source>
</reference>
<organism evidence="2 3">
    <name type="scientific">Klebsiella oxytoca</name>
    <dbReference type="NCBI Taxonomy" id="571"/>
    <lineage>
        <taxon>Bacteria</taxon>
        <taxon>Pseudomonadati</taxon>
        <taxon>Pseudomonadota</taxon>
        <taxon>Gammaproteobacteria</taxon>
        <taxon>Enterobacterales</taxon>
        <taxon>Enterobacteriaceae</taxon>
        <taxon>Klebsiella/Raoultella group</taxon>
        <taxon>Klebsiella</taxon>
    </lineage>
</organism>
<accession>A0AAD3UH96</accession>
<feature type="signal peptide" evidence="1">
    <location>
        <begin position="1"/>
        <end position="25"/>
    </location>
</feature>
<feature type="chain" id="PRO_5042165599" evidence="1">
    <location>
        <begin position="26"/>
        <end position="140"/>
    </location>
</feature>
<dbReference type="EMBL" id="DACXIC010000003">
    <property type="protein sequence ID" value="HAU4355475.1"/>
    <property type="molecule type" value="Genomic_DNA"/>
</dbReference>
<reference evidence="2" key="2">
    <citation type="submission" date="2019-09" db="EMBL/GenBank/DDBJ databases">
        <authorList>
            <consortium name="NCBI Pathogen Detection Project"/>
        </authorList>
    </citation>
    <scope>NUCLEOTIDE SEQUENCE</scope>
    <source>
        <strain evidence="2">AUSMDU00005748</strain>
    </source>
</reference>
<dbReference type="Proteomes" id="UP000868497">
    <property type="component" value="Unassembled WGS sequence"/>
</dbReference>